<evidence type="ECO:0000256" key="4">
    <source>
        <dbReference type="ARBA" id="ARBA00022989"/>
    </source>
</evidence>
<dbReference type="PANTHER" id="PTHR24229:SF40">
    <property type="entry name" value="ALLATOSTATIN C RECEPTOR 1-RELATED"/>
    <property type="match status" value="1"/>
</dbReference>
<dbReference type="CDD" id="cd00637">
    <property type="entry name" value="7tm_classA_rhodopsin-like"/>
    <property type="match status" value="1"/>
</dbReference>
<keyword evidence="7" id="KW-0675">Receptor</keyword>
<dbReference type="GO" id="GO:0004930">
    <property type="term" value="F:G protein-coupled receptor activity"/>
    <property type="evidence" value="ECO:0007669"/>
    <property type="project" value="UniProtKB-KW"/>
</dbReference>
<keyword evidence="4 9" id="KW-1133">Transmembrane helix</keyword>
<evidence type="ECO:0000256" key="5">
    <source>
        <dbReference type="ARBA" id="ARBA00023040"/>
    </source>
</evidence>
<evidence type="ECO:0000256" key="1">
    <source>
        <dbReference type="ARBA" id="ARBA00004651"/>
    </source>
</evidence>
<dbReference type="AlphaFoldDB" id="A0A915HI56"/>
<evidence type="ECO:0000259" key="10">
    <source>
        <dbReference type="PROSITE" id="PS50262"/>
    </source>
</evidence>
<accession>A0A915HI56</accession>
<dbReference type="InterPro" id="IPR000276">
    <property type="entry name" value="GPCR_Rhodpsn"/>
</dbReference>
<evidence type="ECO:0000256" key="2">
    <source>
        <dbReference type="ARBA" id="ARBA00022475"/>
    </source>
</evidence>
<sequence>MVHNDVSKTLTVVDSAWKFLSVQNVTPIVKCVVPMPGQFLENYTLYLFIIGFCVPTLIITCCYASILAKILAHRQRLSSTAGGHSQLPTVRVTVMIITLVLLYLVCWTPYWTMVSDDFPEGHKLCHGLVQSDVRKICLTEKDKSL</sequence>
<keyword evidence="6 9" id="KW-0472">Membrane</keyword>
<keyword evidence="5" id="KW-0297">G-protein coupled receptor</keyword>
<name>A0A915HI56_ROMCU</name>
<evidence type="ECO:0000256" key="7">
    <source>
        <dbReference type="ARBA" id="ARBA00023170"/>
    </source>
</evidence>
<keyword evidence="11" id="KW-1185">Reference proteome</keyword>
<evidence type="ECO:0000256" key="9">
    <source>
        <dbReference type="SAM" id="Phobius"/>
    </source>
</evidence>
<feature type="transmembrane region" description="Helical" evidence="9">
    <location>
        <begin position="43"/>
        <end position="68"/>
    </location>
</feature>
<dbReference type="PANTHER" id="PTHR24229">
    <property type="entry name" value="NEUROPEPTIDES RECEPTOR"/>
    <property type="match status" value="1"/>
</dbReference>
<protein>
    <submittedName>
        <fullName evidence="12">G-protein coupled receptors family 1 profile domain-containing protein</fullName>
    </submittedName>
</protein>
<proteinExistence type="predicted"/>
<evidence type="ECO:0000256" key="8">
    <source>
        <dbReference type="ARBA" id="ARBA00023224"/>
    </source>
</evidence>
<dbReference type="Gene3D" id="1.20.1070.10">
    <property type="entry name" value="Rhodopsin 7-helix transmembrane proteins"/>
    <property type="match status" value="1"/>
</dbReference>
<dbReference type="WBParaSite" id="nRc.2.0.1.t01692-RA">
    <property type="protein sequence ID" value="nRc.2.0.1.t01692-RA"/>
    <property type="gene ID" value="nRc.2.0.1.g01692"/>
</dbReference>
<dbReference type="GO" id="GO:0043005">
    <property type="term" value="C:neuron projection"/>
    <property type="evidence" value="ECO:0007669"/>
    <property type="project" value="TreeGrafter"/>
</dbReference>
<feature type="domain" description="G-protein coupled receptors family 1 profile" evidence="10">
    <location>
        <begin position="1"/>
        <end position="110"/>
    </location>
</feature>
<dbReference type="GO" id="GO:0005886">
    <property type="term" value="C:plasma membrane"/>
    <property type="evidence" value="ECO:0007669"/>
    <property type="project" value="UniProtKB-SubCell"/>
</dbReference>
<evidence type="ECO:0000256" key="3">
    <source>
        <dbReference type="ARBA" id="ARBA00022692"/>
    </source>
</evidence>
<keyword evidence="2" id="KW-1003">Cell membrane</keyword>
<dbReference type="PRINTS" id="PR00237">
    <property type="entry name" value="GPCRRHODOPSN"/>
</dbReference>
<dbReference type="PROSITE" id="PS50262">
    <property type="entry name" value="G_PROTEIN_RECEP_F1_2"/>
    <property type="match status" value="1"/>
</dbReference>
<keyword evidence="8" id="KW-0807">Transducer</keyword>
<comment type="subcellular location">
    <subcellularLocation>
        <location evidence="1">Cell membrane</location>
        <topology evidence="1">Multi-pass membrane protein</topology>
    </subcellularLocation>
</comment>
<reference evidence="12" key="1">
    <citation type="submission" date="2022-11" db="UniProtKB">
        <authorList>
            <consortium name="WormBaseParasite"/>
        </authorList>
    </citation>
    <scope>IDENTIFICATION</scope>
</reference>
<dbReference type="Pfam" id="PF00001">
    <property type="entry name" value="7tm_1"/>
    <property type="match status" value="1"/>
</dbReference>
<organism evidence="11 12">
    <name type="scientific">Romanomermis culicivorax</name>
    <name type="common">Nematode worm</name>
    <dbReference type="NCBI Taxonomy" id="13658"/>
    <lineage>
        <taxon>Eukaryota</taxon>
        <taxon>Metazoa</taxon>
        <taxon>Ecdysozoa</taxon>
        <taxon>Nematoda</taxon>
        <taxon>Enoplea</taxon>
        <taxon>Dorylaimia</taxon>
        <taxon>Mermithida</taxon>
        <taxon>Mermithoidea</taxon>
        <taxon>Mermithidae</taxon>
        <taxon>Romanomermis</taxon>
    </lineage>
</organism>
<evidence type="ECO:0000313" key="12">
    <source>
        <dbReference type="WBParaSite" id="nRc.2.0.1.t01692-RA"/>
    </source>
</evidence>
<dbReference type="SUPFAM" id="SSF81321">
    <property type="entry name" value="Family A G protein-coupled receptor-like"/>
    <property type="match status" value="1"/>
</dbReference>
<keyword evidence="3 9" id="KW-0812">Transmembrane</keyword>
<feature type="transmembrane region" description="Helical" evidence="9">
    <location>
        <begin position="89"/>
        <end position="110"/>
    </location>
</feature>
<evidence type="ECO:0000313" key="11">
    <source>
        <dbReference type="Proteomes" id="UP000887565"/>
    </source>
</evidence>
<dbReference type="InterPro" id="IPR017452">
    <property type="entry name" value="GPCR_Rhodpsn_7TM"/>
</dbReference>
<dbReference type="Proteomes" id="UP000887565">
    <property type="component" value="Unplaced"/>
</dbReference>
<dbReference type="GO" id="GO:0042277">
    <property type="term" value="F:peptide binding"/>
    <property type="evidence" value="ECO:0007669"/>
    <property type="project" value="TreeGrafter"/>
</dbReference>
<evidence type="ECO:0000256" key="6">
    <source>
        <dbReference type="ARBA" id="ARBA00023136"/>
    </source>
</evidence>